<dbReference type="EC" id="2.1.-.-" evidence="6"/>
<evidence type="ECO:0000313" key="8">
    <source>
        <dbReference type="Proteomes" id="UP001258945"/>
    </source>
</evidence>
<dbReference type="Gene3D" id="3.40.50.150">
    <property type="entry name" value="Vaccinia Virus protein VP39"/>
    <property type="match status" value="1"/>
</dbReference>
<evidence type="ECO:0000256" key="2">
    <source>
        <dbReference type="ARBA" id="ARBA00022679"/>
    </source>
</evidence>
<sequence length="294" mass="32561">MASHASPGQDGPSQDGPSQDGPGQDSLARHWRELRDHPLRKLRRLYRWAEFHLRPAASEAALVGEANAFWNSPDTVNREQYSHWRGVGVFADDERWLALGRQNLALYQQFARMAGTGPPRRILEWGCGGGANAVHFAPLGATYIGVDIVPESLDECGRQLAAMGHGGFHPVLADPAAPESVPGKVPEPCDLFLCTYVFELLPSADYGLRVLAVARQLLRPGGIAMIQIRYSRHSWTSRAKRFAYRRHVANMTTYPVDVFWMEAEARGFVPLAVRLVPSEPLNGNTNYAYFLLGG</sequence>
<gene>
    <name evidence="5" type="ORF">RGI145_13245</name>
    <name evidence="6" type="ORF">RQ831_15610</name>
</gene>
<keyword evidence="3" id="KW-0949">S-adenosyl-L-methionine</keyword>
<name>A0A1L7AGL5_9PROT</name>
<dbReference type="KEGG" id="rgi:RGI145_13245"/>
<dbReference type="RefSeq" id="WP_075798748.1">
    <property type="nucleotide sequence ID" value="NZ_CP015583.1"/>
</dbReference>
<accession>A0A1L7AGL5</accession>
<feature type="region of interest" description="Disordered" evidence="4">
    <location>
        <begin position="1"/>
        <end position="26"/>
    </location>
</feature>
<reference evidence="5 7" key="1">
    <citation type="submission" date="2016-05" db="EMBL/GenBank/DDBJ databases">
        <title>Complete Genome and Methylome Analysis of Psychrotrophic Bacterial Isolates from Antarctic Lake Untersee.</title>
        <authorList>
            <person name="Fomenkov A."/>
            <person name="Akimov V.N."/>
            <person name="Vasilyeva L.V."/>
            <person name="Andersen D."/>
            <person name="Vincze T."/>
            <person name="Roberts R.J."/>
        </authorList>
    </citation>
    <scope>NUCLEOTIDE SEQUENCE [LARGE SCALE GENOMIC DNA]</scope>
    <source>
        <strain evidence="5 7">U14-5</strain>
    </source>
</reference>
<dbReference type="GO" id="GO:0008168">
    <property type="term" value="F:methyltransferase activity"/>
    <property type="evidence" value="ECO:0007669"/>
    <property type="project" value="UniProtKB-KW"/>
</dbReference>
<organism evidence="5 7">
    <name type="scientific">Roseomonas gilardii</name>
    <dbReference type="NCBI Taxonomy" id="257708"/>
    <lineage>
        <taxon>Bacteria</taxon>
        <taxon>Pseudomonadati</taxon>
        <taxon>Pseudomonadota</taxon>
        <taxon>Alphaproteobacteria</taxon>
        <taxon>Acetobacterales</taxon>
        <taxon>Roseomonadaceae</taxon>
        <taxon>Roseomonas</taxon>
    </lineage>
</organism>
<dbReference type="Proteomes" id="UP000185494">
    <property type="component" value="Chromosome 1"/>
</dbReference>
<dbReference type="EMBL" id="CP015583">
    <property type="protein sequence ID" value="APT57938.1"/>
    <property type="molecule type" value="Genomic_DNA"/>
</dbReference>
<dbReference type="PANTHER" id="PTHR43464:SF19">
    <property type="entry name" value="UBIQUINONE BIOSYNTHESIS O-METHYLTRANSFERASE, MITOCHONDRIAL"/>
    <property type="match status" value="1"/>
</dbReference>
<keyword evidence="8" id="KW-1185">Reference proteome</keyword>
<evidence type="ECO:0000256" key="4">
    <source>
        <dbReference type="SAM" id="MobiDB-lite"/>
    </source>
</evidence>
<reference evidence="6" key="3">
    <citation type="submission" date="2023-09" db="EMBL/GenBank/DDBJ databases">
        <authorList>
            <person name="Schober I."/>
            <person name="Bunk B."/>
        </authorList>
    </citation>
    <scope>NUCLEOTIDE SEQUENCE</scope>
    <source>
        <strain evidence="6">DSM 103800</strain>
    </source>
</reference>
<protein>
    <submittedName>
        <fullName evidence="6">Class I SAM-dependent methyltransferase</fullName>
        <ecNumber evidence="6">2.1.-.-</ecNumber>
    </submittedName>
</protein>
<dbReference type="InterPro" id="IPR029063">
    <property type="entry name" value="SAM-dependent_MTases_sf"/>
</dbReference>
<dbReference type="EMBL" id="JAVVDO010000028">
    <property type="protein sequence ID" value="MDT8332488.1"/>
    <property type="molecule type" value="Genomic_DNA"/>
</dbReference>
<evidence type="ECO:0000313" key="6">
    <source>
        <dbReference type="EMBL" id="MDT8332488.1"/>
    </source>
</evidence>
<evidence type="ECO:0000313" key="7">
    <source>
        <dbReference type="Proteomes" id="UP000185494"/>
    </source>
</evidence>
<proteinExistence type="predicted"/>
<evidence type="ECO:0000313" key="5">
    <source>
        <dbReference type="EMBL" id="APT57938.1"/>
    </source>
</evidence>
<dbReference type="Pfam" id="PF13489">
    <property type="entry name" value="Methyltransf_23"/>
    <property type="match status" value="1"/>
</dbReference>
<keyword evidence="2 6" id="KW-0808">Transferase</keyword>
<dbReference type="SUPFAM" id="SSF53335">
    <property type="entry name" value="S-adenosyl-L-methionine-dependent methyltransferases"/>
    <property type="match status" value="1"/>
</dbReference>
<dbReference type="CDD" id="cd02440">
    <property type="entry name" value="AdoMet_MTases"/>
    <property type="match status" value="1"/>
</dbReference>
<dbReference type="GO" id="GO:0032259">
    <property type="term" value="P:methylation"/>
    <property type="evidence" value="ECO:0007669"/>
    <property type="project" value="UniProtKB-KW"/>
</dbReference>
<keyword evidence="1 6" id="KW-0489">Methyltransferase</keyword>
<dbReference type="AlphaFoldDB" id="A0A1L7AGL5"/>
<dbReference type="Proteomes" id="UP001258945">
    <property type="component" value="Unassembled WGS sequence"/>
</dbReference>
<evidence type="ECO:0000256" key="1">
    <source>
        <dbReference type="ARBA" id="ARBA00022603"/>
    </source>
</evidence>
<dbReference type="PANTHER" id="PTHR43464">
    <property type="entry name" value="METHYLTRANSFERASE"/>
    <property type="match status" value="1"/>
</dbReference>
<evidence type="ECO:0000256" key="3">
    <source>
        <dbReference type="ARBA" id="ARBA00022691"/>
    </source>
</evidence>
<reference evidence="6 8" key="2">
    <citation type="journal article" date="2019" name="Microb. Pathog.">
        <title>Comparison of VITEK 2, MALDI-TOF MS, 16S rRNA gene sequencing, and whole-genome sequencing for identification of Roseomonas mucosa.</title>
        <authorList>
            <person name="Rudolph W.W."/>
            <person name="Gunzer F."/>
            <person name="Trauth M."/>
            <person name="Bunk B."/>
            <person name="Bigge R."/>
            <person name="Schrottner P."/>
        </authorList>
    </citation>
    <scope>NUCLEOTIDE SEQUENCE [LARGE SCALE GENOMIC DNA]</scope>
    <source>
        <strain evidence="6 8">DSM 103800</strain>
    </source>
</reference>